<organism evidence="2 3">
    <name type="scientific">Shimia sagamensis</name>
    <dbReference type="NCBI Taxonomy" id="1566352"/>
    <lineage>
        <taxon>Bacteria</taxon>
        <taxon>Pseudomonadati</taxon>
        <taxon>Pseudomonadota</taxon>
        <taxon>Alphaproteobacteria</taxon>
        <taxon>Rhodobacterales</taxon>
        <taxon>Roseobacteraceae</taxon>
    </lineage>
</organism>
<dbReference type="SUPFAM" id="SSF47598">
    <property type="entry name" value="Ribbon-helix-helix"/>
    <property type="match status" value="1"/>
</dbReference>
<protein>
    <submittedName>
        <fullName evidence="2">Arc-like DNA binding domain-containing protein</fullName>
    </submittedName>
</protein>
<reference evidence="2 3" key="1">
    <citation type="submission" date="2017-05" db="EMBL/GenBank/DDBJ databases">
        <authorList>
            <person name="Varghese N."/>
            <person name="Submissions S."/>
        </authorList>
    </citation>
    <scope>NUCLEOTIDE SEQUENCE [LARGE SCALE GENOMIC DNA]</scope>
    <source>
        <strain evidence="2 3">DSM 29734</strain>
    </source>
</reference>
<dbReference type="InterPro" id="IPR013321">
    <property type="entry name" value="Arc_rbn_hlx_hlx"/>
</dbReference>
<dbReference type="InterPro" id="IPR005569">
    <property type="entry name" value="Arc_DNA-bd_dom"/>
</dbReference>
<accession>A0ABY1PIF7</accession>
<dbReference type="RefSeq" id="WP_283427692.1">
    <property type="nucleotide sequence ID" value="NZ_FXTY01000010.1"/>
</dbReference>
<evidence type="ECO:0000259" key="1">
    <source>
        <dbReference type="Pfam" id="PF03869"/>
    </source>
</evidence>
<dbReference type="InterPro" id="IPR010985">
    <property type="entry name" value="Ribbon_hlx_hlx"/>
</dbReference>
<feature type="domain" description="Arc-like DNA binding" evidence="1">
    <location>
        <begin position="8"/>
        <end position="42"/>
    </location>
</feature>
<dbReference type="Pfam" id="PF03869">
    <property type="entry name" value="Arc"/>
    <property type="match status" value="1"/>
</dbReference>
<proteinExistence type="predicted"/>
<sequence length="111" mass="12646">MIERKPQDLDKFIVRLPDGMRERIKVKAAQNNRNMNAEVVTAREEKFPEPELQHAFVFKRVLEVLNLPQGVQRAQLDELVAECAGFGIDLAVCDERQISFHLGNLTQGETS</sequence>
<dbReference type="Proteomes" id="UP001157961">
    <property type="component" value="Unassembled WGS sequence"/>
</dbReference>
<name>A0ABY1PIF7_9RHOB</name>
<dbReference type="EMBL" id="FXTY01000010">
    <property type="protein sequence ID" value="SMP34307.1"/>
    <property type="molecule type" value="Genomic_DNA"/>
</dbReference>
<dbReference type="Gene3D" id="1.10.1220.10">
    <property type="entry name" value="Met repressor-like"/>
    <property type="match status" value="1"/>
</dbReference>
<gene>
    <name evidence="2" type="ORF">SAMN06265373_1108</name>
</gene>
<evidence type="ECO:0000313" key="2">
    <source>
        <dbReference type="EMBL" id="SMP34307.1"/>
    </source>
</evidence>
<evidence type="ECO:0000313" key="3">
    <source>
        <dbReference type="Proteomes" id="UP001157961"/>
    </source>
</evidence>
<keyword evidence="3" id="KW-1185">Reference proteome</keyword>
<comment type="caution">
    <text evidence="2">The sequence shown here is derived from an EMBL/GenBank/DDBJ whole genome shotgun (WGS) entry which is preliminary data.</text>
</comment>